<organism evidence="3 4">
    <name type="scientific">Geojedonia litorea</name>
    <dbReference type="NCBI Taxonomy" id="1268269"/>
    <lineage>
        <taxon>Bacteria</taxon>
        <taxon>Pseudomonadati</taxon>
        <taxon>Bacteroidota</taxon>
        <taxon>Flavobacteriia</taxon>
        <taxon>Flavobacteriales</taxon>
        <taxon>Flavobacteriaceae</taxon>
        <taxon>Geojedonia</taxon>
    </lineage>
</organism>
<feature type="transmembrane region" description="Helical" evidence="1">
    <location>
        <begin position="733"/>
        <end position="753"/>
    </location>
</feature>
<name>A0ABV9N8E3_9FLAO</name>
<dbReference type="Pfam" id="PF07495">
    <property type="entry name" value="Y_Y_Y"/>
    <property type="match status" value="1"/>
</dbReference>
<dbReference type="EMBL" id="JBHSGP010000014">
    <property type="protein sequence ID" value="MFC4723208.1"/>
    <property type="molecule type" value="Genomic_DNA"/>
</dbReference>
<dbReference type="Gene3D" id="2.60.40.10">
    <property type="entry name" value="Immunoglobulins"/>
    <property type="match status" value="1"/>
</dbReference>
<evidence type="ECO:0000313" key="4">
    <source>
        <dbReference type="Proteomes" id="UP001595953"/>
    </source>
</evidence>
<keyword evidence="1" id="KW-1133">Transmembrane helix</keyword>
<dbReference type="InterPro" id="IPR016032">
    <property type="entry name" value="Sig_transdc_resp-reg_C-effctor"/>
</dbReference>
<evidence type="ECO:0000313" key="3">
    <source>
        <dbReference type="EMBL" id="MFC4723208.1"/>
    </source>
</evidence>
<dbReference type="SMART" id="SM00421">
    <property type="entry name" value="HTH_LUXR"/>
    <property type="match status" value="1"/>
</dbReference>
<proteinExistence type="predicted"/>
<keyword evidence="1" id="KW-0472">Membrane</keyword>
<dbReference type="RefSeq" id="WP_387964387.1">
    <property type="nucleotide sequence ID" value="NZ_JBHSGP010000014.1"/>
</dbReference>
<gene>
    <name evidence="3" type="ORF">ACFO5O_12805</name>
</gene>
<dbReference type="InterPro" id="IPR015943">
    <property type="entry name" value="WD40/YVTN_repeat-like_dom_sf"/>
</dbReference>
<dbReference type="Gene3D" id="1.10.10.10">
    <property type="entry name" value="Winged helix-like DNA-binding domain superfamily/Winged helix DNA-binding domain"/>
    <property type="match status" value="1"/>
</dbReference>
<accession>A0ABV9N8E3</accession>
<feature type="domain" description="HTH luxR-type" evidence="2">
    <location>
        <begin position="864"/>
        <end position="921"/>
    </location>
</feature>
<dbReference type="InterPro" id="IPR036388">
    <property type="entry name" value="WH-like_DNA-bd_sf"/>
</dbReference>
<comment type="caution">
    <text evidence="3">The sequence shown here is derived from an EMBL/GenBank/DDBJ whole genome shotgun (WGS) entry which is preliminary data.</text>
</comment>
<keyword evidence="1" id="KW-0812">Transmembrane</keyword>
<keyword evidence="4" id="KW-1185">Reference proteome</keyword>
<dbReference type="InterPro" id="IPR011123">
    <property type="entry name" value="Y_Y_Y"/>
</dbReference>
<evidence type="ECO:0000256" key="1">
    <source>
        <dbReference type="SAM" id="Phobius"/>
    </source>
</evidence>
<sequence>MKFFQFIFSILFCLTCFSQELPPIEKFTTENYLGDNQNWMISQAPTKFIYVANNRGLLEYNGAEWVTYPSPNNTIIRAVNVIGNKVYTGCYAEFGYWLKNELGILEYVSLRSKLDKKMLEDEQIWNIIEYNEWVIFQSSNNIYFYNTETDGFKVISENNIIYKIFKINNRIYYHVANEGVYIVENGQPKLIIDNHIVEQGRVINIFEDDDHLMLLTRDSGFYLFEFENSTFLPWRTSSNDILNKVSVFSSIQLKDGSIVIGTISDGIMHFTKEGNLDYQITQKKGLSNNTVLSLFEDESNNVWAGLDNGINCINVKSPVKTFFDYEGVLGTVYTTQVFKDTLYIGSNQGLFYRELNDPNESYTFIEGTAGQVWELFNYNDEYLFCGHHLGTFLIDKGNVSRISNTLGAWTFKRIPGHSNLLLQGNYNGLFILEESDGKWQVRNKVEGFKNSSRYLEINNDNQVWVSHEYKGVFKLKLNDSFTKVIKVEMENSLPLGKNTSLVKYKDHIYYASEVGFFKYDSVDQTFKKDSIFSTIINEGDYISGKLVVDKNERLWAFSKDNISFIENDDVTNNPVINNIPIPSKLRKGVLGYENISLIHQNTYVLGTANGYITLDLSKVNKASEYRIHLNSVSLRNIDEKTKEYPIDKDGEFNYKDGILLFKYSVPEYDKYLDVKYQYKLEGHSNKWSQWSESPQVTFENLSFGNYTLNVRAKVGNDLSKNNISYTFIVRRPWYLSDTALIVYSILFLLIILITHKTYKRYYNNKFKHEKMESEQAIMQIKNEKLNQDIDSKNRELAISTMSIIKKNEVLNSIKKELKKTKLSDNKSAIKLIDDNLNDAKDWSFFEQAFNNADKDFLDKIKIAHPDLTPNDLRFCAYLRLNLSSKEMAPLLNISVKSVETKRYRLRKKLGLEHDSSLIDYILKF</sequence>
<dbReference type="SUPFAM" id="SSF46894">
    <property type="entry name" value="C-terminal effector domain of the bipartite response regulators"/>
    <property type="match status" value="1"/>
</dbReference>
<evidence type="ECO:0000259" key="2">
    <source>
        <dbReference type="SMART" id="SM00421"/>
    </source>
</evidence>
<dbReference type="Proteomes" id="UP001595953">
    <property type="component" value="Unassembled WGS sequence"/>
</dbReference>
<dbReference type="SUPFAM" id="SSF63829">
    <property type="entry name" value="Calcium-dependent phosphotriesterase"/>
    <property type="match status" value="1"/>
</dbReference>
<dbReference type="InterPro" id="IPR013783">
    <property type="entry name" value="Ig-like_fold"/>
</dbReference>
<protein>
    <submittedName>
        <fullName evidence="3">Triple tyrosine motif-containing protein</fullName>
    </submittedName>
</protein>
<dbReference type="InterPro" id="IPR000792">
    <property type="entry name" value="Tscrpt_reg_LuxR_C"/>
</dbReference>
<dbReference type="Gene3D" id="2.130.10.10">
    <property type="entry name" value="YVTN repeat-like/Quinoprotein amine dehydrogenase"/>
    <property type="match status" value="2"/>
</dbReference>
<reference evidence="4" key="1">
    <citation type="journal article" date="2019" name="Int. J. Syst. Evol. Microbiol.">
        <title>The Global Catalogue of Microorganisms (GCM) 10K type strain sequencing project: providing services to taxonomists for standard genome sequencing and annotation.</title>
        <authorList>
            <consortium name="The Broad Institute Genomics Platform"/>
            <consortium name="The Broad Institute Genome Sequencing Center for Infectious Disease"/>
            <person name="Wu L."/>
            <person name="Ma J."/>
        </authorList>
    </citation>
    <scope>NUCLEOTIDE SEQUENCE [LARGE SCALE GENOMIC DNA]</scope>
    <source>
        <strain evidence="4">CCUG 63682</strain>
    </source>
</reference>